<reference evidence="2" key="1">
    <citation type="submission" date="2019-06" db="EMBL/GenBank/DDBJ databases">
        <authorList>
            <person name="Zheng W."/>
        </authorList>
    </citation>
    <scope>NUCLEOTIDE SEQUENCE</scope>
    <source>
        <strain evidence="2">QDHG01</strain>
    </source>
</reference>
<evidence type="ECO:0000313" key="2">
    <source>
        <dbReference type="EMBL" id="TNV72985.1"/>
    </source>
</evidence>
<feature type="compositionally biased region" description="Polar residues" evidence="1">
    <location>
        <begin position="63"/>
        <end position="81"/>
    </location>
</feature>
<gene>
    <name evidence="2" type="ORF">FGO68_gene9002</name>
</gene>
<evidence type="ECO:0000256" key="1">
    <source>
        <dbReference type="SAM" id="MobiDB-lite"/>
    </source>
</evidence>
<organism evidence="2 3">
    <name type="scientific">Halteria grandinella</name>
    <dbReference type="NCBI Taxonomy" id="5974"/>
    <lineage>
        <taxon>Eukaryota</taxon>
        <taxon>Sar</taxon>
        <taxon>Alveolata</taxon>
        <taxon>Ciliophora</taxon>
        <taxon>Intramacronucleata</taxon>
        <taxon>Spirotrichea</taxon>
        <taxon>Stichotrichia</taxon>
        <taxon>Sporadotrichida</taxon>
        <taxon>Halteriidae</taxon>
        <taxon>Halteria</taxon>
    </lineage>
</organism>
<feature type="region of interest" description="Disordered" evidence="1">
    <location>
        <begin position="55"/>
        <end position="81"/>
    </location>
</feature>
<accession>A0A8J8NEP5</accession>
<evidence type="ECO:0000313" key="3">
    <source>
        <dbReference type="Proteomes" id="UP000785679"/>
    </source>
</evidence>
<dbReference type="Proteomes" id="UP000785679">
    <property type="component" value="Unassembled WGS sequence"/>
</dbReference>
<keyword evidence="3" id="KW-1185">Reference proteome</keyword>
<comment type="caution">
    <text evidence="2">The sequence shown here is derived from an EMBL/GenBank/DDBJ whole genome shotgun (WGS) entry which is preliminary data.</text>
</comment>
<name>A0A8J8NEP5_HALGN</name>
<protein>
    <submittedName>
        <fullName evidence="2">Uncharacterized protein</fullName>
    </submittedName>
</protein>
<proteinExistence type="predicted"/>
<dbReference type="AlphaFoldDB" id="A0A8J8NEP5"/>
<dbReference type="EMBL" id="RRYP01020251">
    <property type="protein sequence ID" value="TNV72985.1"/>
    <property type="molecule type" value="Genomic_DNA"/>
</dbReference>
<sequence length="81" mass="9656">MTGLQVRFLQNKNGSQLAKFRLANQNDQMNVNLKYQMSEKEKPFEIFLPLQMKKPKRQRIIPNPQNRTNQKNNATNQIRKK</sequence>